<evidence type="ECO:0000313" key="2">
    <source>
        <dbReference type="Proteomes" id="UP000011591"/>
    </source>
</evidence>
<sequence length="121" mass="13300">MTDTAPDAVRADFESMSPPVLAFQWGLADTVRPTEDGGSYEVSYLFGLRSETMTTEIRPFLPADDFELVVTADGQPWATYTVSIRDRVGTTGMDIEWCRTVGLGSDGFRSGWLLNGTGTRH</sequence>
<dbReference type="PATRIC" id="fig|1227491.4.peg.3719"/>
<organism evidence="1 2">
    <name type="scientific">Natrialba aegyptia DSM 13077</name>
    <dbReference type="NCBI Taxonomy" id="1227491"/>
    <lineage>
        <taxon>Archaea</taxon>
        <taxon>Methanobacteriati</taxon>
        <taxon>Methanobacteriota</taxon>
        <taxon>Stenosarchaea group</taxon>
        <taxon>Halobacteria</taxon>
        <taxon>Halobacteriales</taxon>
        <taxon>Natrialbaceae</taxon>
        <taxon>Natrialba</taxon>
    </lineage>
</organism>
<proteinExistence type="predicted"/>
<protein>
    <submittedName>
        <fullName evidence="1">Uncharacterized protein</fullName>
    </submittedName>
</protein>
<name>M0ARS5_9EURY</name>
<accession>M0ARS5</accession>
<dbReference type="RefSeq" id="WP_006667038.1">
    <property type="nucleotide sequence ID" value="NZ_AOIP01000047.1"/>
</dbReference>
<gene>
    <name evidence="1" type="ORF">C480_18222</name>
</gene>
<dbReference type="AlphaFoldDB" id="M0ARS5"/>
<evidence type="ECO:0000313" key="1">
    <source>
        <dbReference type="EMBL" id="ELZ01255.1"/>
    </source>
</evidence>
<reference evidence="1 2" key="1">
    <citation type="journal article" date="2014" name="PLoS Genet.">
        <title>Phylogenetically driven sequencing of extremely halophilic archaea reveals strategies for static and dynamic osmo-response.</title>
        <authorList>
            <person name="Becker E.A."/>
            <person name="Seitzer P.M."/>
            <person name="Tritt A."/>
            <person name="Larsen D."/>
            <person name="Krusor M."/>
            <person name="Yao A.I."/>
            <person name="Wu D."/>
            <person name="Madern D."/>
            <person name="Eisen J.A."/>
            <person name="Darling A.E."/>
            <person name="Facciotti M.T."/>
        </authorList>
    </citation>
    <scope>NUCLEOTIDE SEQUENCE [LARGE SCALE GENOMIC DNA]</scope>
    <source>
        <strain evidence="1 2">DSM 13077</strain>
    </source>
</reference>
<dbReference type="OrthoDB" id="269652at2157"/>
<dbReference type="Proteomes" id="UP000011591">
    <property type="component" value="Unassembled WGS sequence"/>
</dbReference>
<keyword evidence="2" id="KW-1185">Reference proteome</keyword>
<dbReference type="EMBL" id="AOIP01000047">
    <property type="protein sequence ID" value="ELZ01255.1"/>
    <property type="molecule type" value="Genomic_DNA"/>
</dbReference>
<comment type="caution">
    <text evidence="1">The sequence shown here is derived from an EMBL/GenBank/DDBJ whole genome shotgun (WGS) entry which is preliminary data.</text>
</comment>